<keyword evidence="2 12" id="KW-0436">Ligase</keyword>
<feature type="compositionally biased region" description="Basic and acidic residues" evidence="14">
    <location>
        <begin position="40"/>
        <end position="60"/>
    </location>
</feature>
<evidence type="ECO:0000256" key="3">
    <source>
        <dbReference type="ARBA" id="ARBA00022618"/>
    </source>
</evidence>
<feature type="compositionally biased region" description="Basic and acidic residues" evidence="14">
    <location>
        <begin position="344"/>
        <end position="433"/>
    </location>
</feature>
<evidence type="ECO:0000256" key="12">
    <source>
        <dbReference type="RuleBase" id="RU000617"/>
    </source>
</evidence>
<dbReference type="PANTHER" id="PTHR45674">
    <property type="entry name" value="DNA LIGASE 1/3 FAMILY MEMBER"/>
    <property type="match status" value="1"/>
</dbReference>
<feature type="domain" description="ATP-dependent DNA ligase family profile" evidence="15">
    <location>
        <begin position="870"/>
        <end position="1006"/>
    </location>
</feature>
<keyword evidence="7 12" id="KW-0067">ATP-binding</keyword>
<dbReference type="Gene3D" id="1.10.3260.10">
    <property type="entry name" value="DNA ligase, ATP-dependent, N-terminal domain"/>
    <property type="match status" value="1"/>
</dbReference>
<dbReference type="InterPro" id="IPR016059">
    <property type="entry name" value="DNA_ligase_ATP-dep_CS"/>
</dbReference>
<feature type="compositionally biased region" description="Basic and acidic residues" evidence="14">
    <location>
        <begin position="304"/>
        <end position="333"/>
    </location>
</feature>
<keyword evidence="9 12" id="KW-0234">DNA repair</keyword>
<keyword evidence="8 12" id="KW-0233">DNA recombination</keyword>
<dbReference type="GeneID" id="101855220"/>
<keyword evidence="6 12" id="KW-0227">DNA damage</keyword>
<feature type="region of interest" description="Disordered" evidence="14">
    <location>
        <begin position="1101"/>
        <end position="1142"/>
    </location>
</feature>
<feature type="region of interest" description="Disordered" evidence="14">
    <location>
        <begin position="1"/>
        <end position="490"/>
    </location>
</feature>
<feature type="compositionally biased region" description="Acidic residues" evidence="14">
    <location>
        <begin position="106"/>
        <end position="115"/>
    </location>
</feature>
<evidence type="ECO:0000256" key="1">
    <source>
        <dbReference type="ARBA" id="ARBA00007572"/>
    </source>
</evidence>
<feature type="compositionally biased region" description="Basic and acidic residues" evidence="14">
    <location>
        <begin position="243"/>
        <end position="290"/>
    </location>
</feature>
<dbReference type="Proteomes" id="UP000694888">
    <property type="component" value="Unplaced"/>
</dbReference>
<organism evidence="16 17">
    <name type="scientific">Aplysia californica</name>
    <name type="common">California sea hare</name>
    <dbReference type="NCBI Taxonomy" id="6500"/>
    <lineage>
        <taxon>Eukaryota</taxon>
        <taxon>Metazoa</taxon>
        <taxon>Spiralia</taxon>
        <taxon>Lophotrochozoa</taxon>
        <taxon>Mollusca</taxon>
        <taxon>Gastropoda</taxon>
        <taxon>Heterobranchia</taxon>
        <taxon>Euthyneura</taxon>
        <taxon>Tectipleura</taxon>
        <taxon>Aplysiida</taxon>
        <taxon>Aplysioidea</taxon>
        <taxon>Aplysiidae</taxon>
        <taxon>Aplysia</taxon>
    </lineage>
</organism>
<dbReference type="Gene3D" id="3.30.470.30">
    <property type="entry name" value="DNA ligase/mRNA capping enzyme"/>
    <property type="match status" value="1"/>
</dbReference>
<protein>
    <recommendedName>
        <fullName evidence="12">DNA ligase</fullName>
        <ecNumber evidence="12">6.5.1.1</ecNumber>
    </recommendedName>
</protein>
<evidence type="ECO:0000256" key="5">
    <source>
        <dbReference type="ARBA" id="ARBA00022741"/>
    </source>
</evidence>
<dbReference type="Pfam" id="PF01068">
    <property type="entry name" value="DNA_ligase_A_M"/>
    <property type="match status" value="1"/>
</dbReference>
<feature type="compositionally biased region" description="Basic and acidic residues" evidence="14">
    <location>
        <begin position="116"/>
        <end position="136"/>
    </location>
</feature>
<dbReference type="PROSITE" id="PS00333">
    <property type="entry name" value="DNA_LIGASE_A2"/>
    <property type="match status" value="1"/>
</dbReference>
<evidence type="ECO:0000256" key="2">
    <source>
        <dbReference type="ARBA" id="ARBA00022598"/>
    </source>
</evidence>
<dbReference type="SUPFAM" id="SSF50249">
    <property type="entry name" value="Nucleic acid-binding proteins"/>
    <property type="match status" value="1"/>
</dbReference>
<feature type="compositionally biased region" description="Polar residues" evidence="14">
    <location>
        <begin position="1"/>
        <end position="10"/>
    </location>
</feature>
<evidence type="ECO:0000313" key="17">
    <source>
        <dbReference type="RefSeq" id="XP_035828766.1"/>
    </source>
</evidence>
<feature type="compositionally biased region" description="Low complexity" evidence="14">
    <location>
        <begin position="68"/>
        <end position="82"/>
    </location>
</feature>
<dbReference type="PROSITE" id="PS50160">
    <property type="entry name" value="DNA_LIGASE_A3"/>
    <property type="match status" value="1"/>
</dbReference>
<accession>A0ABM1W273</accession>
<evidence type="ECO:0000256" key="6">
    <source>
        <dbReference type="ARBA" id="ARBA00022763"/>
    </source>
</evidence>
<dbReference type="InterPro" id="IPR050191">
    <property type="entry name" value="ATP-dep_DNA_ligase"/>
</dbReference>
<comment type="catalytic activity">
    <reaction evidence="11 12">
        <text>ATP + (deoxyribonucleotide)n-3'-hydroxyl + 5'-phospho-(deoxyribonucleotide)m = (deoxyribonucleotide)n+m + AMP + diphosphate.</text>
        <dbReference type="EC" id="6.5.1.1"/>
    </reaction>
</comment>
<reference evidence="17" key="1">
    <citation type="submission" date="2025-08" db="UniProtKB">
        <authorList>
            <consortium name="RefSeq"/>
        </authorList>
    </citation>
    <scope>IDENTIFICATION</scope>
</reference>
<dbReference type="GO" id="GO:0016874">
    <property type="term" value="F:ligase activity"/>
    <property type="evidence" value="ECO:0007669"/>
    <property type="project" value="UniProtKB-KW"/>
</dbReference>
<evidence type="ECO:0000256" key="7">
    <source>
        <dbReference type="ARBA" id="ARBA00022840"/>
    </source>
</evidence>
<feature type="compositionally biased region" description="Basic residues" evidence="14">
    <location>
        <begin position="293"/>
        <end position="303"/>
    </location>
</feature>
<dbReference type="PROSITE" id="PS00697">
    <property type="entry name" value="DNA_LIGASE_A1"/>
    <property type="match status" value="1"/>
</dbReference>
<dbReference type="InterPro" id="IPR036599">
    <property type="entry name" value="DNA_ligase_N_sf"/>
</dbReference>
<dbReference type="InterPro" id="IPR012309">
    <property type="entry name" value="DNA_ligase_ATP-dep_C"/>
</dbReference>
<dbReference type="Pfam" id="PF04679">
    <property type="entry name" value="DNA_ligase_A_C"/>
    <property type="match status" value="1"/>
</dbReference>
<dbReference type="Gene3D" id="2.40.50.140">
    <property type="entry name" value="Nucleic acid-binding proteins"/>
    <property type="match status" value="1"/>
</dbReference>
<dbReference type="CDD" id="cd07969">
    <property type="entry name" value="OBF_DNA_ligase_I"/>
    <property type="match status" value="1"/>
</dbReference>
<dbReference type="InterPro" id="IPR012340">
    <property type="entry name" value="NA-bd_OB-fold"/>
</dbReference>
<feature type="compositionally biased region" description="Low complexity" evidence="14">
    <location>
        <begin position="165"/>
        <end position="180"/>
    </location>
</feature>
<evidence type="ECO:0000256" key="10">
    <source>
        <dbReference type="ARBA" id="ARBA00023306"/>
    </source>
</evidence>
<keyword evidence="16" id="KW-1185">Reference proteome</keyword>
<proteinExistence type="inferred from homology"/>
<evidence type="ECO:0000313" key="16">
    <source>
        <dbReference type="Proteomes" id="UP000694888"/>
    </source>
</evidence>
<evidence type="ECO:0000256" key="4">
    <source>
        <dbReference type="ARBA" id="ARBA00022705"/>
    </source>
</evidence>
<dbReference type="SUPFAM" id="SSF117018">
    <property type="entry name" value="ATP-dependent DNA ligase DNA-binding domain"/>
    <property type="match status" value="1"/>
</dbReference>
<dbReference type="RefSeq" id="XP_035828766.1">
    <property type="nucleotide sequence ID" value="XM_035972873.1"/>
</dbReference>
<evidence type="ECO:0000259" key="15">
    <source>
        <dbReference type="PROSITE" id="PS50160"/>
    </source>
</evidence>
<feature type="compositionally biased region" description="Basic and acidic residues" evidence="14">
    <location>
        <begin position="478"/>
        <end position="490"/>
    </location>
</feature>
<feature type="compositionally biased region" description="Basic and acidic residues" evidence="14">
    <location>
        <begin position="439"/>
        <end position="465"/>
    </location>
</feature>
<sequence length="1142" mass="127164">MQRAITSFFTKSAAPKPKTTEKSAEESQDKALQNGPKKASKVEQVEKKDSSKKVDKAEGKNKRKQKKTSPAPKSKASPLKQKNVPSDEVDSPIKTKKRTKKTFVIESDDDEDEEAPEVKQDETPEKASEEVAESKSDSNVAEASSPDKSSVENTPKKENSKAAVSPTNNPQTTPTTSSDNVTATPEKTPAGYYKRKTARKSMNSNSGVKRKSCEEKSTSPPTESKKRKGDDSDGDKAEEDQVETVKMEKDDEKDGDVKEKPKDAEDDAKKTEKTKSVKKNSDEKKKKESLKGTGKKTSPKSKRKLLDEKEKEGNAKQKKTEEDSKSKEGDKKPPVHSFFTSVSAKKDKDSKDKSKDKDNKDKSEEKDSRGKSEEKDSKDKSEEKDSKDKSQGKDSKDKSQGKDRKNKDSKDKSQGKGNKDKSQDKDSKNKDNKDESEEKDSKDKSPGKDSKDKSPNTKDSTEKKNSSSKTSKGLAVEGSKKADLGADYDPSKNKFHPIEDAFWSQNEKVPYLALARTLEVIESTSARLKMIEIMCNFFRSVIALSPKDLLQCVYLCLNKLAPAYQGVELGIGDMVLMKAIAQATGRNVDKIKEDAQEKGDLGIVAETSRSTQKMMFAPPKLTVSAVFTKLKEIASMSGNAVMAKKIEKIKAMFVACRHSEARYLVRSLGGKLRIGLAEQSVLTALGHAVFLTPPGQEFPPPVVDAGKGLGADALKKKLEEAALIVKTTYCELPSYDSIISVLLEHGLHELRSHCKLTPGIPLKPMLAHPTKGVSEVLKRFENMEFTCEYKYDGERAQIHVLEDGKICIYSRNSEDNTSKYPDIIRRMPKMLGADVKSCVLDAEAVAWDVERKQILPFQVLSTRKRKDADESQIKVQVCVYAFDLLYLNGEALVDQPFRKRRELLRSSFTEVEGEFVFAKCMISSNTEEIEGFLEESVKGNCEGLMVKTLDVDATYEIAKRSHNWLKLKKDYLEGVGDTLDVVVIGGYLGTGKRTGKYGGFLLACYDDENEEYQSICKIGTGFSDDDLEKHHTFFKDNVTPAPKSYYAWDSAHEPDHWFEPVQVWEIKAADLSISPTHKAAMGLVDSKKGISLRFPRFQRIRDDKKPEDATTASQVAGMYKAQSQIQNQAKTDKGEEDPEDFY</sequence>
<dbReference type="Pfam" id="PF04675">
    <property type="entry name" value="DNA_ligase_A_N"/>
    <property type="match status" value="1"/>
</dbReference>
<keyword evidence="3" id="KW-0132">Cell division</keyword>
<keyword evidence="10" id="KW-0131">Cell cycle</keyword>
<dbReference type="CDD" id="cd07900">
    <property type="entry name" value="Adenylation_DNA_ligase_I_Euk"/>
    <property type="match status" value="1"/>
</dbReference>
<dbReference type="NCBIfam" id="TIGR00574">
    <property type="entry name" value="dnl1"/>
    <property type="match status" value="1"/>
</dbReference>
<dbReference type="PANTHER" id="PTHR45674:SF4">
    <property type="entry name" value="DNA LIGASE 1"/>
    <property type="match status" value="1"/>
</dbReference>
<evidence type="ECO:0000256" key="13">
    <source>
        <dbReference type="RuleBase" id="RU004196"/>
    </source>
</evidence>
<keyword evidence="4" id="KW-0235">DNA replication</keyword>
<evidence type="ECO:0000256" key="8">
    <source>
        <dbReference type="ARBA" id="ARBA00023172"/>
    </source>
</evidence>
<comment type="similarity">
    <text evidence="1 13">Belongs to the ATP-dependent DNA ligase family.</text>
</comment>
<dbReference type="SUPFAM" id="SSF56091">
    <property type="entry name" value="DNA ligase/mRNA capping enzyme, catalytic domain"/>
    <property type="match status" value="1"/>
</dbReference>
<evidence type="ECO:0000256" key="9">
    <source>
        <dbReference type="ARBA" id="ARBA00023204"/>
    </source>
</evidence>
<keyword evidence="5 12" id="KW-0547">Nucleotide-binding</keyword>
<dbReference type="InterPro" id="IPR012310">
    <property type="entry name" value="DNA_ligase_ATP-dep_cent"/>
</dbReference>
<dbReference type="Gene3D" id="3.30.1490.70">
    <property type="match status" value="1"/>
</dbReference>
<dbReference type="EC" id="6.5.1.1" evidence="12"/>
<gene>
    <name evidence="17" type="primary">LOC101855220</name>
</gene>
<feature type="compositionally biased region" description="Polar residues" evidence="14">
    <location>
        <begin position="139"/>
        <end position="153"/>
    </location>
</feature>
<evidence type="ECO:0000256" key="14">
    <source>
        <dbReference type="SAM" id="MobiDB-lite"/>
    </source>
</evidence>
<dbReference type="InterPro" id="IPR012308">
    <property type="entry name" value="DNA_ligase_ATP-dep_N"/>
</dbReference>
<dbReference type="InterPro" id="IPR000977">
    <property type="entry name" value="DNA_ligase_ATP-dep"/>
</dbReference>
<evidence type="ECO:0000256" key="11">
    <source>
        <dbReference type="ARBA" id="ARBA00034003"/>
    </source>
</evidence>
<name>A0ABM1W273_APLCA</name>
<feature type="compositionally biased region" description="Basic and acidic residues" evidence="14">
    <location>
        <begin position="18"/>
        <end position="29"/>
    </location>
</feature>